<evidence type="ECO:0000313" key="2">
    <source>
        <dbReference type="EMBL" id="PSW10765.1"/>
    </source>
</evidence>
<dbReference type="EMBL" id="PYMA01000026">
    <property type="protein sequence ID" value="PSW10765.1"/>
    <property type="molecule type" value="Genomic_DNA"/>
</dbReference>
<evidence type="ECO:0000256" key="1">
    <source>
        <dbReference type="SAM" id="SignalP"/>
    </source>
</evidence>
<gene>
    <name evidence="2" type="ORF">C9I98_24930</name>
</gene>
<feature type="chain" id="PRO_5015563571" evidence="1">
    <location>
        <begin position="21"/>
        <end position="66"/>
    </location>
</feature>
<protein>
    <submittedName>
        <fullName evidence="2">Uncharacterized protein</fullName>
    </submittedName>
</protein>
<dbReference type="Proteomes" id="UP000241771">
    <property type="component" value="Unassembled WGS sequence"/>
</dbReference>
<keyword evidence="3" id="KW-1185">Reference proteome</keyword>
<proteinExistence type="predicted"/>
<dbReference type="OrthoDB" id="1494517at2"/>
<feature type="signal peptide" evidence="1">
    <location>
        <begin position="1"/>
        <end position="20"/>
    </location>
</feature>
<sequence length="66" mass="7537">MKKKVLSALLFSVFTTTAAAEVTLINPFVVPDKHSEAVLEHWEQARDFLQTQPGYIDLLQPDWTLH</sequence>
<organism evidence="2 3">
    <name type="scientific">Photobacterium sanctipauli</name>
    <dbReference type="NCBI Taxonomy" id="1342794"/>
    <lineage>
        <taxon>Bacteria</taxon>
        <taxon>Pseudomonadati</taxon>
        <taxon>Pseudomonadota</taxon>
        <taxon>Gammaproteobacteria</taxon>
        <taxon>Vibrionales</taxon>
        <taxon>Vibrionaceae</taxon>
        <taxon>Photobacterium</taxon>
    </lineage>
</organism>
<dbReference type="SUPFAM" id="SSF54909">
    <property type="entry name" value="Dimeric alpha+beta barrel"/>
    <property type="match status" value="1"/>
</dbReference>
<evidence type="ECO:0000313" key="3">
    <source>
        <dbReference type="Proteomes" id="UP000241771"/>
    </source>
</evidence>
<accession>A0A2T3NAK8</accession>
<dbReference type="AlphaFoldDB" id="A0A2T3NAK8"/>
<dbReference type="InterPro" id="IPR011008">
    <property type="entry name" value="Dimeric_a/b-barrel"/>
</dbReference>
<comment type="caution">
    <text evidence="2">The sequence shown here is derived from an EMBL/GenBank/DDBJ whole genome shotgun (WGS) entry which is preliminary data.</text>
</comment>
<dbReference type="Gene3D" id="3.30.70.100">
    <property type="match status" value="1"/>
</dbReference>
<keyword evidence="1" id="KW-0732">Signal</keyword>
<name>A0A2T3NAK8_9GAMM</name>
<dbReference type="RefSeq" id="WP_051902608.1">
    <property type="nucleotide sequence ID" value="NZ_JGVO01001290.1"/>
</dbReference>
<reference evidence="2 3" key="1">
    <citation type="submission" date="2018-01" db="EMBL/GenBank/DDBJ databases">
        <title>Whole genome sequencing of Histamine producing bacteria.</title>
        <authorList>
            <person name="Butler K."/>
        </authorList>
    </citation>
    <scope>NUCLEOTIDE SEQUENCE [LARGE SCALE GENOMIC DNA]</scope>
    <source>
        <strain evidence="2 3">DSM 100436</strain>
    </source>
</reference>